<dbReference type="EMBL" id="MU251359">
    <property type="protein sequence ID" value="KAG9239354.1"/>
    <property type="molecule type" value="Genomic_DNA"/>
</dbReference>
<evidence type="ECO:0000313" key="9">
    <source>
        <dbReference type="EMBL" id="KAG9239354.1"/>
    </source>
</evidence>
<organism evidence="9 10">
    <name type="scientific">Amylocarpus encephaloides</name>
    <dbReference type="NCBI Taxonomy" id="45428"/>
    <lineage>
        <taxon>Eukaryota</taxon>
        <taxon>Fungi</taxon>
        <taxon>Dikarya</taxon>
        <taxon>Ascomycota</taxon>
        <taxon>Pezizomycotina</taxon>
        <taxon>Leotiomycetes</taxon>
        <taxon>Helotiales</taxon>
        <taxon>Helotiales incertae sedis</taxon>
        <taxon>Amylocarpus</taxon>
    </lineage>
</organism>
<keyword evidence="10" id="KW-1185">Reference proteome</keyword>
<evidence type="ECO:0000256" key="4">
    <source>
        <dbReference type="ARBA" id="ARBA00022728"/>
    </source>
</evidence>
<keyword evidence="4" id="KW-0747">Spliceosome</keyword>
<sequence>MSSNVGLTTPRGSGTSGYVQRNLAHLKPRDQGKPYSTDLDSLKHRQRQPDKGILEHDRKRAVELEVFELRDRLEDEGVDEEEIETQTEALRRKLLKELEGGRGGGPNAKGLKMHQVHELAEAKIKQDDRFRSALGISKNYEEGGHWKRDEEKRIAKLEKVEKEGRLNDNN</sequence>
<evidence type="ECO:0000256" key="5">
    <source>
        <dbReference type="ARBA" id="ARBA00023187"/>
    </source>
</evidence>
<dbReference type="Proteomes" id="UP000824998">
    <property type="component" value="Unassembled WGS sequence"/>
</dbReference>
<feature type="region of interest" description="Disordered" evidence="7">
    <location>
        <begin position="1"/>
        <end position="56"/>
    </location>
</feature>
<dbReference type="InterPro" id="IPR051372">
    <property type="entry name" value="CWC21"/>
</dbReference>
<keyword evidence="3" id="KW-0507">mRNA processing</keyword>
<evidence type="ECO:0000256" key="1">
    <source>
        <dbReference type="ARBA" id="ARBA00004123"/>
    </source>
</evidence>
<dbReference type="OrthoDB" id="10267305at2759"/>
<feature type="compositionally biased region" description="Basic and acidic residues" evidence="7">
    <location>
        <begin position="40"/>
        <end position="56"/>
    </location>
</feature>
<proteinExistence type="inferred from homology"/>
<dbReference type="GO" id="GO:0006397">
    <property type="term" value="P:mRNA processing"/>
    <property type="evidence" value="ECO:0007669"/>
    <property type="project" value="UniProtKB-KW"/>
</dbReference>
<gene>
    <name evidence="9" type="ORF">BJ875DRAFT_479478</name>
</gene>
<dbReference type="CDD" id="cd21372">
    <property type="entry name" value="cwf21_CWC21-like"/>
    <property type="match status" value="1"/>
</dbReference>
<evidence type="ECO:0000313" key="10">
    <source>
        <dbReference type="Proteomes" id="UP000824998"/>
    </source>
</evidence>
<dbReference type="Gene3D" id="6.10.140.420">
    <property type="match status" value="1"/>
</dbReference>
<name>A0A9P8C9Z8_9HELO</name>
<dbReference type="PANTHER" id="PTHR36562:SF5">
    <property type="entry name" value="SERINE_ARGININE REPETITIVE MATRIX 2"/>
    <property type="match status" value="1"/>
</dbReference>
<accession>A0A9P8C9Z8</accession>
<dbReference type="GO" id="GO:0008380">
    <property type="term" value="P:RNA splicing"/>
    <property type="evidence" value="ECO:0007669"/>
    <property type="project" value="UniProtKB-KW"/>
</dbReference>
<evidence type="ECO:0000259" key="8">
    <source>
        <dbReference type="SMART" id="SM01115"/>
    </source>
</evidence>
<dbReference type="SMART" id="SM01115">
    <property type="entry name" value="cwf21"/>
    <property type="match status" value="1"/>
</dbReference>
<keyword evidence="6" id="KW-0539">Nucleus</keyword>
<dbReference type="InterPro" id="IPR013170">
    <property type="entry name" value="mRNA_splic_Cwf21_dom"/>
</dbReference>
<dbReference type="PANTHER" id="PTHR36562">
    <property type="entry name" value="SERINE/ARGININE REPETITIVE MATRIX 2"/>
    <property type="match status" value="1"/>
</dbReference>
<feature type="domain" description="CWF21" evidence="8">
    <location>
        <begin position="54"/>
        <end position="99"/>
    </location>
</feature>
<evidence type="ECO:0000256" key="7">
    <source>
        <dbReference type="SAM" id="MobiDB-lite"/>
    </source>
</evidence>
<feature type="compositionally biased region" description="Polar residues" evidence="7">
    <location>
        <begin position="1"/>
        <end position="19"/>
    </location>
</feature>
<reference evidence="9" key="1">
    <citation type="journal article" date="2021" name="IMA Fungus">
        <title>Genomic characterization of three marine fungi, including Emericellopsis atlantica sp. nov. with signatures of a generalist lifestyle and marine biomass degradation.</title>
        <authorList>
            <person name="Hagestad O.C."/>
            <person name="Hou L."/>
            <person name="Andersen J.H."/>
            <person name="Hansen E.H."/>
            <person name="Altermark B."/>
            <person name="Li C."/>
            <person name="Kuhnert E."/>
            <person name="Cox R.J."/>
            <person name="Crous P.W."/>
            <person name="Spatafora J.W."/>
            <person name="Lail K."/>
            <person name="Amirebrahimi M."/>
            <person name="Lipzen A."/>
            <person name="Pangilinan J."/>
            <person name="Andreopoulos W."/>
            <person name="Hayes R.D."/>
            <person name="Ng V."/>
            <person name="Grigoriev I.V."/>
            <person name="Jackson S.A."/>
            <person name="Sutton T.D.S."/>
            <person name="Dobson A.D.W."/>
            <person name="Rama T."/>
        </authorList>
    </citation>
    <scope>NUCLEOTIDE SEQUENCE</scope>
    <source>
        <strain evidence="9">TRa018bII</strain>
    </source>
</reference>
<comment type="subcellular location">
    <subcellularLocation>
        <location evidence="1">Nucleus</location>
    </subcellularLocation>
</comment>
<evidence type="ECO:0000256" key="3">
    <source>
        <dbReference type="ARBA" id="ARBA00022664"/>
    </source>
</evidence>
<dbReference type="Pfam" id="PF08312">
    <property type="entry name" value="cwf21"/>
    <property type="match status" value="1"/>
</dbReference>
<evidence type="ECO:0000256" key="2">
    <source>
        <dbReference type="ARBA" id="ARBA00005954"/>
    </source>
</evidence>
<keyword evidence="5" id="KW-0508">mRNA splicing</keyword>
<comment type="similarity">
    <text evidence="2">Belongs to the CWC21 family.</text>
</comment>
<dbReference type="AlphaFoldDB" id="A0A9P8C9Z8"/>
<evidence type="ECO:0000256" key="6">
    <source>
        <dbReference type="ARBA" id="ARBA00023242"/>
    </source>
</evidence>
<dbReference type="GO" id="GO:0005681">
    <property type="term" value="C:spliceosomal complex"/>
    <property type="evidence" value="ECO:0007669"/>
    <property type="project" value="UniProtKB-KW"/>
</dbReference>
<protein>
    <submittedName>
        <fullName evidence="9">Pre-mRNA-splicing factor CWC21</fullName>
    </submittedName>
</protein>
<comment type="caution">
    <text evidence="9">The sequence shown here is derived from an EMBL/GenBank/DDBJ whole genome shotgun (WGS) entry which is preliminary data.</text>
</comment>